<evidence type="ECO:0000313" key="4">
    <source>
        <dbReference type="EMBL" id="PIT95971.1"/>
    </source>
</evidence>
<feature type="region of interest" description="Disordered" evidence="2">
    <location>
        <begin position="77"/>
        <end position="105"/>
    </location>
</feature>
<dbReference type="InterPro" id="IPR035979">
    <property type="entry name" value="RBD_domain_sf"/>
</dbReference>
<comment type="caution">
    <text evidence="4">The sequence shown here is derived from an EMBL/GenBank/DDBJ whole genome shotgun (WGS) entry which is preliminary data.</text>
</comment>
<sequence>MMTKLYVGNLSYNTNDGGLAEYFSQIGEVTSAVVIKDKFSGRSKGFGFVEMSDENAQTAISELNGKEMEGRALNISEAKPLEKKTFAPRQDGQGGGSYDNNSFSR</sequence>
<dbReference type="InterPro" id="IPR012677">
    <property type="entry name" value="Nucleotide-bd_a/b_plait_sf"/>
</dbReference>
<accession>A0A2M6WTA2</accession>
<dbReference type="InterPro" id="IPR052462">
    <property type="entry name" value="SLIRP/GR-RBP-like"/>
</dbReference>
<dbReference type="Pfam" id="PF00076">
    <property type="entry name" value="RRM_1"/>
    <property type="match status" value="1"/>
</dbReference>
<evidence type="ECO:0000313" key="5">
    <source>
        <dbReference type="Proteomes" id="UP000228533"/>
    </source>
</evidence>
<feature type="domain" description="RRM" evidence="3">
    <location>
        <begin position="3"/>
        <end position="80"/>
    </location>
</feature>
<gene>
    <name evidence="4" type="ORF">COT94_02890</name>
</gene>
<name>A0A2M6WTA2_9BACT</name>
<dbReference type="SUPFAM" id="SSF54928">
    <property type="entry name" value="RNA-binding domain, RBD"/>
    <property type="match status" value="1"/>
</dbReference>
<dbReference type="AlphaFoldDB" id="A0A2M6WTA2"/>
<keyword evidence="1" id="KW-0694">RNA-binding</keyword>
<proteinExistence type="predicted"/>
<dbReference type="InterPro" id="IPR000504">
    <property type="entry name" value="RRM_dom"/>
</dbReference>
<dbReference type="GO" id="GO:0003723">
    <property type="term" value="F:RNA binding"/>
    <property type="evidence" value="ECO:0007669"/>
    <property type="project" value="UniProtKB-KW"/>
</dbReference>
<dbReference type="CDD" id="cd21608">
    <property type="entry name" value="RRM2_NsCP33_like"/>
    <property type="match status" value="1"/>
</dbReference>
<organism evidence="4 5">
    <name type="scientific">Candidatus Falkowbacteria bacterium CG10_big_fil_rev_8_21_14_0_10_37_14</name>
    <dbReference type="NCBI Taxonomy" id="1974561"/>
    <lineage>
        <taxon>Bacteria</taxon>
        <taxon>Candidatus Falkowiibacteriota</taxon>
    </lineage>
</organism>
<dbReference type="Gene3D" id="3.30.70.330">
    <property type="match status" value="1"/>
</dbReference>
<dbReference type="SMART" id="SM00360">
    <property type="entry name" value="RRM"/>
    <property type="match status" value="1"/>
</dbReference>
<reference evidence="5" key="1">
    <citation type="submission" date="2017-09" db="EMBL/GenBank/DDBJ databases">
        <title>Depth-based differentiation of microbial function through sediment-hosted aquifers and enrichment of novel symbionts in the deep terrestrial subsurface.</title>
        <authorList>
            <person name="Probst A.J."/>
            <person name="Ladd B."/>
            <person name="Jarett J.K."/>
            <person name="Geller-Mcgrath D.E."/>
            <person name="Sieber C.M.K."/>
            <person name="Emerson J.B."/>
            <person name="Anantharaman K."/>
            <person name="Thomas B.C."/>
            <person name="Malmstrom R."/>
            <person name="Stieglmeier M."/>
            <person name="Klingl A."/>
            <person name="Woyke T."/>
            <person name="Ryan C.M."/>
            <person name="Banfield J.F."/>
        </authorList>
    </citation>
    <scope>NUCLEOTIDE SEQUENCE [LARGE SCALE GENOMIC DNA]</scope>
</reference>
<evidence type="ECO:0000259" key="3">
    <source>
        <dbReference type="PROSITE" id="PS50102"/>
    </source>
</evidence>
<dbReference type="PANTHER" id="PTHR48027">
    <property type="entry name" value="HETEROGENEOUS NUCLEAR RIBONUCLEOPROTEIN 87F-RELATED"/>
    <property type="match status" value="1"/>
</dbReference>
<dbReference type="PROSITE" id="PS50102">
    <property type="entry name" value="RRM"/>
    <property type="match status" value="1"/>
</dbReference>
<evidence type="ECO:0000256" key="2">
    <source>
        <dbReference type="SAM" id="MobiDB-lite"/>
    </source>
</evidence>
<dbReference type="InterPro" id="IPR048289">
    <property type="entry name" value="RRM2_NsCP33-like"/>
</dbReference>
<dbReference type="EMBL" id="PFAM01000016">
    <property type="protein sequence ID" value="PIT95971.1"/>
    <property type="molecule type" value="Genomic_DNA"/>
</dbReference>
<protein>
    <submittedName>
        <fullName evidence="4">RNA-binding protein</fullName>
    </submittedName>
</protein>
<dbReference type="Proteomes" id="UP000228533">
    <property type="component" value="Unassembled WGS sequence"/>
</dbReference>
<evidence type="ECO:0000256" key="1">
    <source>
        <dbReference type="ARBA" id="ARBA00022884"/>
    </source>
</evidence>